<gene>
    <name evidence="4" type="ORF">FF38_11730</name>
</gene>
<evidence type="ECO:0000313" key="5">
    <source>
        <dbReference type="Proteomes" id="UP000037069"/>
    </source>
</evidence>
<feature type="chain" id="PRO_5005536391" description="Protein tweety homolog" evidence="3">
    <location>
        <begin position="26"/>
        <end position="472"/>
    </location>
</feature>
<evidence type="ECO:0000256" key="1">
    <source>
        <dbReference type="SAM" id="MobiDB-lite"/>
    </source>
</evidence>
<evidence type="ECO:0000256" key="3">
    <source>
        <dbReference type="SAM" id="SignalP"/>
    </source>
</evidence>
<evidence type="ECO:0008006" key="6">
    <source>
        <dbReference type="Google" id="ProtNLM"/>
    </source>
</evidence>
<proteinExistence type="predicted"/>
<feature type="transmembrane region" description="Helical" evidence="2">
    <location>
        <begin position="189"/>
        <end position="206"/>
    </location>
</feature>
<protein>
    <recommendedName>
        <fullName evidence="6">Protein tweety homolog</fullName>
    </recommendedName>
</protein>
<evidence type="ECO:0000313" key="4">
    <source>
        <dbReference type="EMBL" id="KNC30667.1"/>
    </source>
</evidence>
<name>A0A0L0CEM5_LUCCU</name>
<dbReference type="Proteomes" id="UP000037069">
    <property type="component" value="Unassembled WGS sequence"/>
</dbReference>
<dbReference type="OMA" id="KMLLNVM"/>
<organism evidence="4 5">
    <name type="scientific">Lucilia cuprina</name>
    <name type="common">Green bottle fly</name>
    <name type="synonym">Australian sheep blowfly</name>
    <dbReference type="NCBI Taxonomy" id="7375"/>
    <lineage>
        <taxon>Eukaryota</taxon>
        <taxon>Metazoa</taxon>
        <taxon>Ecdysozoa</taxon>
        <taxon>Arthropoda</taxon>
        <taxon>Hexapoda</taxon>
        <taxon>Insecta</taxon>
        <taxon>Pterygota</taxon>
        <taxon>Neoptera</taxon>
        <taxon>Endopterygota</taxon>
        <taxon>Diptera</taxon>
        <taxon>Brachycera</taxon>
        <taxon>Muscomorpha</taxon>
        <taxon>Oestroidea</taxon>
        <taxon>Calliphoridae</taxon>
        <taxon>Luciliinae</taxon>
        <taxon>Lucilia</taxon>
    </lineage>
</organism>
<keyword evidence="2" id="KW-0812">Transmembrane</keyword>
<comment type="caution">
    <text evidence="4">The sequence shown here is derived from an EMBL/GenBank/DDBJ whole genome shotgun (WGS) entry which is preliminary data.</text>
</comment>
<dbReference type="OrthoDB" id="8061645at2759"/>
<evidence type="ECO:0000256" key="2">
    <source>
        <dbReference type="SAM" id="Phobius"/>
    </source>
</evidence>
<feature type="transmembrane region" description="Helical" evidence="2">
    <location>
        <begin position="331"/>
        <end position="349"/>
    </location>
</feature>
<accession>A0A0L0CEM5</accession>
<feature type="transmembrane region" description="Helical" evidence="2">
    <location>
        <begin position="213"/>
        <end position="231"/>
    </location>
</feature>
<keyword evidence="2" id="KW-1133">Transmembrane helix</keyword>
<reference evidence="4 5" key="1">
    <citation type="journal article" date="2015" name="Nat. Commun.">
        <title>Lucilia cuprina genome unlocks parasitic fly biology to underpin future interventions.</title>
        <authorList>
            <person name="Anstead C.A."/>
            <person name="Korhonen P.K."/>
            <person name="Young N.D."/>
            <person name="Hall R.S."/>
            <person name="Jex A.R."/>
            <person name="Murali S.C."/>
            <person name="Hughes D.S."/>
            <person name="Lee S.F."/>
            <person name="Perry T."/>
            <person name="Stroehlein A.J."/>
            <person name="Ansell B.R."/>
            <person name="Breugelmans B."/>
            <person name="Hofmann A."/>
            <person name="Qu J."/>
            <person name="Dugan S."/>
            <person name="Lee S.L."/>
            <person name="Chao H."/>
            <person name="Dinh H."/>
            <person name="Han Y."/>
            <person name="Doddapaneni H.V."/>
            <person name="Worley K.C."/>
            <person name="Muzny D.M."/>
            <person name="Ioannidis P."/>
            <person name="Waterhouse R.M."/>
            <person name="Zdobnov E.M."/>
            <person name="James P.J."/>
            <person name="Bagnall N.H."/>
            <person name="Kotze A.C."/>
            <person name="Gibbs R.A."/>
            <person name="Richards S."/>
            <person name="Batterham P."/>
            <person name="Gasser R.B."/>
        </authorList>
    </citation>
    <scope>NUCLEOTIDE SEQUENCE [LARGE SCALE GENOMIC DNA]</scope>
    <source>
        <strain evidence="4 5">LS</strain>
        <tissue evidence="4">Full body</tissue>
    </source>
</reference>
<dbReference type="EMBL" id="JRES01000501">
    <property type="protein sequence ID" value="KNC30667.1"/>
    <property type="molecule type" value="Genomic_DNA"/>
</dbReference>
<dbReference type="AlphaFoldDB" id="A0A0L0CEM5"/>
<keyword evidence="3" id="KW-0732">Signal</keyword>
<keyword evidence="2" id="KW-0472">Membrane</keyword>
<feature type="signal peptide" evidence="3">
    <location>
        <begin position="1"/>
        <end position="25"/>
    </location>
</feature>
<feature type="compositionally biased region" description="Polar residues" evidence="1">
    <location>
        <begin position="447"/>
        <end position="464"/>
    </location>
</feature>
<feature type="region of interest" description="Disordered" evidence="1">
    <location>
        <begin position="424"/>
        <end position="472"/>
    </location>
</feature>
<keyword evidence="5" id="KW-1185">Reference proteome</keyword>
<sequence>MKRDIKFVIFYLVAIQLWFINRANADAEEDSWMDADAWARDHLGTNAFHTAIGKCCKCSDDIAISDNSEEPLKEQQQTIGEDAASIIYFKKFITMLFNRKHFKYDSTLQVYERFVVFTVESSQLDKLEQLQDPRDLDNILADIFNKVRVPNMYNDGHKQLHTTEASSGFIKIVFETFYNMLHLTKTSEVRFLLVVVIVILIAWILNNRFNIGWLSLIFGGIFIYGYLHTYLECNRELEVNNMLEILNRDKGSDKIIKDSRVVKFLKSIFSSDDPQDLQQQKLKQSAKLSLGFCRPDHVLIMYFNDIFLKYLQVLLEQCTITLTSLNGALGFPYNILSGILLVCIIGYILKLTFKYILSPSAWAHLMHRNQPYQIDQAAIKSRTNSQGDRISGDNLKLLLNAINAAPQRNAASLAAVSGVEDLKEAIEPPPSKNNSPTFDKYKDSRKQNNNNSNEKPLDENTNVTLEDLPDDS</sequence>